<dbReference type="Gene3D" id="1.10.3210.10">
    <property type="entry name" value="Hypothetical protein af1432"/>
    <property type="match status" value="1"/>
</dbReference>
<gene>
    <name evidence="3" type="ORF">SAMN04487771_10055</name>
</gene>
<dbReference type="InterPro" id="IPR003607">
    <property type="entry name" value="HD/PDEase_dom"/>
</dbReference>
<evidence type="ECO:0000313" key="3">
    <source>
        <dbReference type="EMBL" id="SET09330.1"/>
    </source>
</evidence>
<dbReference type="EMBL" id="FOIL01000005">
    <property type="protein sequence ID" value="SET09330.1"/>
    <property type="molecule type" value="Genomic_DNA"/>
</dbReference>
<dbReference type="Pfam" id="PF13487">
    <property type="entry name" value="HD_5"/>
    <property type="match status" value="1"/>
</dbReference>
<proteinExistence type="predicted"/>
<reference evidence="4" key="1">
    <citation type="submission" date="2016-10" db="EMBL/GenBank/DDBJ databases">
        <authorList>
            <person name="Varghese N."/>
            <person name="Submissions S."/>
        </authorList>
    </citation>
    <scope>NUCLEOTIDE SEQUENCE [LARGE SCALE GENOMIC DNA]</scope>
    <source>
        <strain evidence="4">KH1P1</strain>
    </source>
</reference>
<dbReference type="PROSITE" id="PS51832">
    <property type="entry name" value="HD_GYP"/>
    <property type="match status" value="1"/>
</dbReference>
<dbReference type="AlphaFoldDB" id="A0A1I0BSL9"/>
<dbReference type="eggNOG" id="COG2206">
    <property type="taxonomic scope" value="Bacteria"/>
</dbReference>
<dbReference type="Proteomes" id="UP000199820">
    <property type="component" value="Unassembled WGS sequence"/>
</dbReference>
<dbReference type="CDD" id="cd00077">
    <property type="entry name" value="HDc"/>
    <property type="match status" value="1"/>
</dbReference>
<sequence length="364" mass="40701">MYYCETMPIDQVTPGMIIGKSVEDRLGRHLVERGMTLNAYIIQHLKEYGFEELTIQVHEEPDKKAETIAPSIRNTIKLLREPDQAKVTFQENFRARVSKGIQYIYAGPTEHELAHAATVMSEDLLRAIEKNNAIAINISELQTSDEYTFKHSVDVATISMVIARRRGWKRHQIIEVGEAGLLHDIGKTKIPNELLNKAERLTDDEFNILKGHSLLGYELVKDNREISPAIALGILQHHEKIDGSGYPFGATGSQIHPYAKVIAVADIYDALVTERPYKKGYSNNDAIAILMSMTDKLEMDILQAFLSAIILYPVDSQVMLSNGEVAQVVRNNPNLSLRPVVVGLASGNVYDLSSRECSNLVIMT</sequence>
<name>A0A1I0BSL9_9FIRM</name>
<feature type="domain" description="HD-GYP" evidence="2">
    <location>
        <begin position="126"/>
        <end position="322"/>
    </location>
</feature>
<dbReference type="OrthoDB" id="9804747at2"/>
<organism evidence="3 4">
    <name type="scientific">[Clostridium] aminophilum</name>
    <dbReference type="NCBI Taxonomy" id="1526"/>
    <lineage>
        <taxon>Bacteria</taxon>
        <taxon>Bacillati</taxon>
        <taxon>Bacillota</taxon>
        <taxon>Clostridia</taxon>
        <taxon>Lachnospirales</taxon>
        <taxon>Lachnospiraceae</taxon>
    </lineage>
</organism>
<dbReference type="SUPFAM" id="SSF109604">
    <property type="entry name" value="HD-domain/PDEase-like"/>
    <property type="match status" value="1"/>
</dbReference>
<dbReference type="InterPro" id="IPR006674">
    <property type="entry name" value="HD_domain"/>
</dbReference>
<evidence type="ECO:0000259" key="1">
    <source>
        <dbReference type="PROSITE" id="PS51831"/>
    </source>
</evidence>
<evidence type="ECO:0000313" key="4">
    <source>
        <dbReference type="Proteomes" id="UP000199820"/>
    </source>
</evidence>
<dbReference type="PANTHER" id="PTHR43155:SF2">
    <property type="entry name" value="CYCLIC DI-GMP PHOSPHODIESTERASE PA4108"/>
    <property type="match status" value="1"/>
</dbReference>
<dbReference type="SMART" id="SM00471">
    <property type="entry name" value="HDc"/>
    <property type="match status" value="1"/>
</dbReference>
<evidence type="ECO:0000259" key="2">
    <source>
        <dbReference type="PROSITE" id="PS51832"/>
    </source>
</evidence>
<keyword evidence="4" id="KW-1185">Reference proteome</keyword>
<protein>
    <submittedName>
        <fullName evidence="3">HD domain-containing protein</fullName>
    </submittedName>
</protein>
<dbReference type="PANTHER" id="PTHR43155">
    <property type="entry name" value="CYCLIC DI-GMP PHOSPHODIESTERASE PA4108-RELATED"/>
    <property type="match status" value="1"/>
</dbReference>
<dbReference type="STRING" id="1526.SAMN02910262_00889"/>
<dbReference type="RefSeq" id="WP_083378746.1">
    <property type="nucleotide sequence ID" value="NZ_FOIL01000005.1"/>
</dbReference>
<dbReference type="InterPro" id="IPR037522">
    <property type="entry name" value="HD_GYP_dom"/>
</dbReference>
<accession>A0A1I0BSL9</accession>
<feature type="domain" description="HD" evidence="1">
    <location>
        <begin position="148"/>
        <end position="271"/>
    </location>
</feature>
<dbReference type="PROSITE" id="PS51831">
    <property type="entry name" value="HD"/>
    <property type="match status" value="1"/>
</dbReference>